<dbReference type="Pfam" id="PF15892">
    <property type="entry name" value="BNR_4"/>
    <property type="match status" value="1"/>
</dbReference>
<organism evidence="3 4">
    <name type="scientific">Postechiella marina</name>
    <dbReference type="NCBI Taxonomy" id="943941"/>
    <lineage>
        <taxon>Bacteria</taxon>
        <taxon>Pseudomonadati</taxon>
        <taxon>Bacteroidota</taxon>
        <taxon>Flavobacteriia</taxon>
        <taxon>Flavobacteriales</taxon>
        <taxon>Flavobacteriaceae</taxon>
        <taxon>Postechiella</taxon>
    </lineage>
</organism>
<evidence type="ECO:0000313" key="3">
    <source>
        <dbReference type="EMBL" id="GAA4237870.1"/>
    </source>
</evidence>
<dbReference type="PANTHER" id="PTHR33886">
    <property type="entry name" value="UNSATURATED RHAMNOGALACTURONAN HYDROLASE (EUROFUNG)"/>
    <property type="match status" value="1"/>
</dbReference>
<dbReference type="EMBL" id="BAABCA010000005">
    <property type="protein sequence ID" value="GAA4237870.1"/>
    <property type="molecule type" value="Genomic_DNA"/>
</dbReference>
<name>A0ABP8CDX0_9FLAO</name>
<dbReference type="PANTHER" id="PTHR33886:SF8">
    <property type="entry name" value="UNSATURATED RHAMNOGALACTURONAN HYDROLASE (EUROFUNG)"/>
    <property type="match status" value="1"/>
</dbReference>
<gene>
    <name evidence="3" type="ORF">GCM10022291_26130</name>
</gene>
<dbReference type="InterPro" id="IPR012341">
    <property type="entry name" value="6hp_glycosidase-like_sf"/>
</dbReference>
<dbReference type="InterPro" id="IPR052043">
    <property type="entry name" value="PolySaccharide_Degr_Enz"/>
</dbReference>
<dbReference type="InterPro" id="IPR036278">
    <property type="entry name" value="Sialidase_sf"/>
</dbReference>
<comment type="caution">
    <text evidence="3">The sequence shown here is derived from an EMBL/GenBank/DDBJ whole genome shotgun (WGS) entry which is preliminary data.</text>
</comment>
<dbReference type="Proteomes" id="UP001501496">
    <property type="component" value="Unassembled WGS sequence"/>
</dbReference>
<dbReference type="InterPro" id="IPR010905">
    <property type="entry name" value="Glyco_hydro_88"/>
</dbReference>
<accession>A0ABP8CDX0</accession>
<evidence type="ECO:0000256" key="1">
    <source>
        <dbReference type="ARBA" id="ARBA00022801"/>
    </source>
</evidence>
<feature type="chain" id="PRO_5045201791" evidence="2">
    <location>
        <begin position="23"/>
        <end position="805"/>
    </location>
</feature>
<dbReference type="Pfam" id="PF07470">
    <property type="entry name" value="Glyco_hydro_88"/>
    <property type="match status" value="1"/>
</dbReference>
<dbReference type="RefSeq" id="WP_344788724.1">
    <property type="nucleotide sequence ID" value="NZ_BAABCA010000005.1"/>
</dbReference>
<dbReference type="InterPro" id="IPR008928">
    <property type="entry name" value="6-hairpin_glycosidase_sf"/>
</dbReference>
<keyword evidence="4" id="KW-1185">Reference proteome</keyword>
<sequence>MKIKFLKILLVGVLMIITGCNSDPKQPKTVEVKAIADKVANWQIETFENMGEYRALPPKEQRKKWNNRNKHHELDWTNAALYAGMYEWAKTNPDVTYEKWLYDIGVNNKWKLYKRLFHADDHAVGQMYLRMHELYGHPRLIKPLRKQFDSILTSEKADKMHWDWCDALFMAPPVWARLAKATGEEKYLEFMDKQYNKTYNALWDKENQLFFRDKSFVDKKEKNGEKLFWSRGNGWVYGGLALMIPDLPEDWEKSQFYIDIFKQMSLTLKNTQRKDGTWSSGLLGGEDGYPVKEISGSSFFVYGLAWGINRGILDAKTYEPIMLKGWQALTECVTPNGLVGYIQPIGAAPGNSYPNYTEVYGVGAFLAASAEVYKFAEKKEVVKAAEVISPFTTFMEDGGWCWYQDPRAIINNGKLVFGGLSGQSGDVKIGVYNLENNINEGTIILDKNFQVDDHDVPAFYARPDGSILAMWAKHANEKKHYYSISSASNYLEWGDKQEFVHNYKENKGVTYMNLYYMEDEKLLYNFFRDGPSFNPTFITSTDYGETWSSRSSHFIEDEVEGRQRPYARYFQKDKNTVGISFTDGHPRQYGNSLYYAEFSNGSFYNVDGTKIKDFKGPLKTTEAEKVYKGSETKKKPKGFESVPNSSWSCATGKDSENNPHMGYSLYLSNDDHRFRVASWNGEKWIDREIAYAGKCLYTMESSYTGLMAFDPEDVSQVYISTDVNPSTGEDLGGLHEIYTAKIGLSDDISSIKWKAITTNSKYRNIRPIVVANEGHKVLLWLNGPWNSFVNYKTDVKGIVLSNNKK</sequence>
<keyword evidence="2" id="KW-0732">Signal</keyword>
<reference evidence="4" key="1">
    <citation type="journal article" date="2019" name="Int. J. Syst. Evol. Microbiol.">
        <title>The Global Catalogue of Microorganisms (GCM) 10K type strain sequencing project: providing services to taxonomists for standard genome sequencing and annotation.</title>
        <authorList>
            <consortium name="The Broad Institute Genomics Platform"/>
            <consortium name="The Broad Institute Genome Sequencing Center for Infectious Disease"/>
            <person name="Wu L."/>
            <person name="Ma J."/>
        </authorList>
    </citation>
    <scope>NUCLEOTIDE SEQUENCE [LARGE SCALE GENOMIC DNA]</scope>
    <source>
        <strain evidence="4">JCM 17630</strain>
    </source>
</reference>
<dbReference type="SUPFAM" id="SSF50939">
    <property type="entry name" value="Sialidases"/>
    <property type="match status" value="1"/>
</dbReference>
<dbReference type="Gene3D" id="1.50.10.10">
    <property type="match status" value="1"/>
</dbReference>
<proteinExistence type="predicted"/>
<protein>
    <submittedName>
        <fullName evidence="3">Uncharacterized protein</fullName>
    </submittedName>
</protein>
<keyword evidence="1" id="KW-0378">Hydrolase</keyword>
<feature type="signal peptide" evidence="2">
    <location>
        <begin position="1"/>
        <end position="22"/>
    </location>
</feature>
<evidence type="ECO:0000256" key="2">
    <source>
        <dbReference type="SAM" id="SignalP"/>
    </source>
</evidence>
<dbReference type="PROSITE" id="PS51257">
    <property type="entry name" value="PROKAR_LIPOPROTEIN"/>
    <property type="match status" value="1"/>
</dbReference>
<dbReference type="SUPFAM" id="SSF48208">
    <property type="entry name" value="Six-hairpin glycosidases"/>
    <property type="match status" value="1"/>
</dbReference>
<evidence type="ECO:0000313" key="4">
    <source>
        <dbReference type="Proteomes" id="UP001501496"/>
    </source>
</evidence>